<dbReference type="NCBIfam" id="TIGR03087">
    <property type="entry name" value="stp1"/>
    <property type="match status" value="1"/>
</dbReference>
<dbReference type="PANTHER" id="PTHR12526:SF630">
    <property type="entry name" value="GLYCOSYLTRANSFERASE"/>
    <property type="match status" value="1"/>
</dbReference>
<dbReference type="RefSeq" id="WP_163085089.1">
    <property type="nucleotide sequence ID" value="NZ_JAAAWN010000010.1"/>
</dbReference>
<dbReference type="SUPFAM" id="SSF53756">
    <property type="entry name" value="UDP-Glycosyltransferase/glycogen phosphorylase"/>
    <property type="match status" value="1"/>
</dbReference>
<organism evidence="1 2">
    <name type="scientific">Alteromonas profundi</name>
    <dbReference type="NCBI Taxonomy" id="2696062"/>
    <lineage>
        <taxon>Bacteria</taxon>
        <taxon>Pseudomonadati</taxon>
        <taxon>Pseudomonadota</taxon>
        <taxon>Gammaproteobacteria</taxon>
        <taxon>Alteromonadales</taxon>
        <taxon>Alteromonadaceae</taxon>
        <taxon>Alteromonas/Salinimonas group</taxon>
        <taxon>Alteromonas</taxon>
    </lineage>
</organism>
<evidence type="ECO:0000313" key="1">
    <source>
        <dbReference type="EMBL" id="NDV91416.1"/>
    </source>
</evidence>
<dbReference type="GO" id="GO:0016740">
    <property type="term" value="F:transferase activity"/>
    <property type="evidence" value="ECO:0007669"/>
    <property type="project" value="UniProtKB-KW"/>
</dbReference>
<evidence type="ECO:0000313" key="2">
    <source>
        <dbReference type="Proteomes" id="UP000470213"/>
    </source>
</evidence>
<keyword evidence="1" id="KW-0808">Transferase</keyword>
<proteinExistence type="predicted"/>
<comment type="caution">
    <text evidence="1">The sequence shown here is derived from an EMBL/GenBank/DDBJ whole genome shotgun (WGS) entry which is preliminary data.</text>
</comment>
<reference evidence="1 2" key="1">
    <citation type="submission" date="2020-01" db="EMBL/GenBank/DDBJ databases">
        <authorList>
            <person name="Chen J."/>
            <person name="Zhu S."/>
            <person name="Yang J."/>
        </authorList>
    </citation>
    <scope>NUCLEOTIDE SEQUENCE [LARGE SCALE GENOMIC DNA]</scope>
    <source>
        <strain evidence="1 2">345S023</strain>
    </source>
</reference>
<gene>
    <name evidence="1" type="ORF">GTH32_09510</name>
</gene>
<dbReference type="Proteomes" id="UP000470213">
    <property type="component" value="Unassembled WGS sequence"/>
</dbReference>
<name>A0A7X5LL90_9ALTE</name>
<dbReference type="CDD" id="cd03801">
    <property type="entry name" value="GT4_PimA-like"/>
    <property type="match status" value="1"/>
</dbReference>
<dbReference type="EMBL" id="JAAAWN010000010">
    <property type="protein sequence ID" value="NDV91416.1"/>
    <property type="molecule type" value="Genomic_DNA"/>
</dbReference>
<dbReference type="PANTHER" id="PTHR12526">
    <property type="entry name" value="GLYCOSYLTRANSFERASE"/>
    <property type="match status" value="1"/>
</dbReference>
<protein>
    <submittedName>
        <fullName evidence="1">TIGR03087 family PEP-CTERM/XrtA system glycosyltransferase</fullName>
    </submittedName>
</protein>
<dbReference type="InterPro" id="IPR017521">
    <property type="entry name" value="Sugar_tfrase_PEP-CTERM_Stp1"/>
</dbReference>
<accession>A0A7X5LL90</accession>
<dbReference type="AlphaFoldDB" id="A0A7X5LL90"/>
<dbReference type="Pfam" id="PF13692">
    <property type="entry name" value="Glyco_trans_1_4"/>
    <property type="match status" value="1"/>
</dbReference>
<sequence length="399" mass="44714">MLNICVVAQRVPYPPNKGEKLRTFHQIERLVQLGHQVEVLALKETQQDEKDADALSTKLNISVSTFPLPAKLSRYLTALLKGWPLSVGAFYSQALHKAINERMTSAVDVMLFSASSLGYYVLNSSNSTNATPHLMMDFMDVDSSKWQQYAQAASVPMKWVYRRESKKIRQLESQINREFLQTFLIAEEEVTLFHRTVSDSKPVKVLGNGLDFDTFYPRKKNGSVSKNNFLFTGVMDYKPNVDAVCWFVSLCWPQIKARIPDATFTIAGMNPSSQVQALTKHDGIEVTGFVDDILPYFHSAAAFVAPFRIARGVQNKVLQAAACKLPIISTSMGAEGIRFANSNTLFIADQVDGFVDRCIDAVTKPELAEQHAQRAYDAILSEYSWQQQLKPLEDLLASL</sequence>
<keyword evidence="2" id="KW-1185">Reference proteome</keyword>
<dbReference type="Gene3D" id="3.40.50.2000">
    <property type="entry name" value="Glycogen Phosphorylase B"/>
    <property type="match status" value="2"/>
</dbReference>